<evidence type="ECO:0000256" key="4">
    <source>
        <dbReference type="ARBA" id="ARBA00022771"/>
    </source>
</evidence>
<dbReference type="SUPFAM" id="SSF57845">
    <property type="entry name" value="B-box zinc-binding domain"/>
    <property type="match status" value="1"/>
</dbReference>
<proteinExistence type="inferred from homology"/>
<dbReference type="PROSITE" id="PS00518">
    <property type="entry name" value="ZF_RING_1"/>
    <property type="match status" value="1"/>
</dbReference>
<feature type="compositionally biased region" description="Gly residues" evidence="8">
    <location>
        <begin position="122"/>
        <end position="132"/>
    </location>
</feature>
<evidence type="ECO:0000256" key="6">
    <source>
        <dbReference type="PROSITE-ProRule" id="PRU00024"/>
    </source>
</evidence>
<dbReference type="SUPFAM" id="SSF57850">
    <property type="entry name" value="RING/U-box"/>
    <property type="match status" value="1"/>
</dbReference>
<dbReference type="Gene3D" id="3.30.40.10">
    <property type="entry name" value="Zinc/RING finger domain, C3HC4 (zinc finger)"/>
    <property type="match status" value="1"/>
</dbReference>
<dbReference type="SMART" id="SM00336">
    <property type="entry name" value="BBOX"/>
    <property type="match status" value="2"/>
</dbReference>
<dbReference type="InterPro" id="IPR017907">
    <property type="entry name" value="Znf_RING_CS"/>
</dbReference>
<dbReference type="InterPro" id="IPR013783">
    <property type="entry name" value="Ig-like_fold"/>
</dbReference>
<dbReference type="GO" id="GO:0005654">
    <property type="term" value="C:nucleoplasm"/>
    <property type="evidence" value="ECO:0007669"/>
    <property type="project" value="TreeGrafter"/>
</dbReference>
<protein>
    <submittedName>
        <fullName evidence="10">SFRICE_005950</fullName>
    </submittedName>
</protein>
<keyword evidence="2" id="KW-0479">Metal-binding</keyword>
<dbReference type="GO" id="GO:0008270">
    <property type="term" value="F:zinc ion binding"/>
    <property type="evidence" value="ECO:0007669"/>
    <property type="project" value="UniProtKB-KW"/>
</dbReference>
<dbReference type="PROSITE" id="PS50119">
    <property type="entry name" value="ZF_BBOX"/>
    <property type="match status" value="2"/>
</dbReference>
<keyword evidence="5" id="KW-0862">Zinc</keyword>
<dbReference type="InterPro" id="IPR001841">
    <property type="entry name" value="Znf_RING"/>
</dbReference>
<feature type="region of interest" description="Disordered" evidence="8">
    <location>
        <begin position="112"/>
        <end position="148"/>
    </location>
</feature>
<organism evidence="10">
    <name type="scientific">Spodoptera frugiperda</name>
    <name type="common">Fall armyworm</name>
    <dbReference type="NCBI Taxonomy" id="7108"/>
    <lineage>
        <taxon>Eukaryota</taxon>
        <taxon>Metazoa</taxon>
        <taxon>Ecdysozoa</taxon>
        <taxon>Arthropoda</taxon>
        <taxon>Hexapoda</taxon>
        <taxon>Insecta</taxon>
        <taxon>Pterygota</taxon>
        <taxon>Neoptera</taxon>
        <taxon>Endopterygota</taxon>
        <taxon>Lepidoptera</taxon>
        <taxon>Glossata</taxon>
        <taxon>Ditrysia</taxon>
        <taxon>Noctuoidea</taxon>
        <taxon>Noctuidae</taxon>
        <taxon>Amphipyrinae</taxon>
        <taxon>Spodoptera</taxon>
    </lineage>
</organism>
<feature type="domain" description="B box-type" evidence="9">
    <location>
        <begin position="208"/>
        <end position="255"/>
    </location>
</feature>
<feature type="domain" description="B box-type" evidence="9">
    <location>
        <begin position="258"/>
        <end position="299"/>
    </location>
</feature>
<dbReference type="PANTHER" id="PTHR25462">
    <property type="entry name" value="BONUS, ISOFORM C-RELATED"/>
    <property type="match status" value="1"/>
</dbReference>
<dbReference type="GO" id="GO:0061630">
    <property type="term" value="F:ubiquitin protein ligase activity"/>
    <property type="evidence" value="ECO:0007669"/>
    <property type="project" value="TreeGrafter"/>
</dbReference>
<dbReference type="InterPro" id="IPR014756">
    <property type="entry name" value="Ig_E-set"/>
</dbReference>
<dbReference type="Pfam" id="PF13445">
    <property type="entry name" value="zf-RING_UBOX"/>
    <property type="match status" value="1"/>
</dbReference>
<dbReference type="InterPro" id="IPR047153">
    <property type="entry name" value="TRIM45/56/19-like"/>
</dbReference>
<dbReference type="PANTHER" id="PTHR25462:SF291">
    <property type="entry name" value="E3 UBIQUITIN-PROTEIN LIGASE TRIM45"/>
    <property type="match status" value="1"/>
</dbReference>
<dbReference type="SUPFAM" id="SSF81296">
    <property type="entry name" value="E set domains"/>
    <property type="match status" value="1"/>
</dbReference>
<dbReference type="AlphaFoldDB" id="A0A2H1W5L3"/>
<dbReference type="Gene3D" id="3.30.160.60">
    <property type="entry name" value="Classic Zinc Finger"/>
    <property type="match status" value="1"/>
</dbReference>
<evidence type="ECO:0000259" key="9">
    <source>
        <dbReference type="PROSITE" id="PS50119"/>
    </source>
</evidence>
<dbReference type="PROSITE" id="PS50194">
    <property type="entry name" value="FILAMIN_REPEAT"/>
    <property type="match status" value="1"/>
</dbReference>
<dbReference type="Gene3D" id="4.10.830.40">
    <property type="match status" value="1"/>
</dbReference>
<dbReference type="SMART" id="SM00557">
    <property type="entry name" value="IG_FLMN"/>
    <property type="match status" value="1"/>
</dbReference>
<dbReference type="SMART" id="SM00184">
    <property type="entry name" value="RING"/>
    <property type="match status" value="1"/>
</dbReference>
<dbReference type="InterPro" id="IPR001298">
    <property type="entry name" value="Filamin/ABP280_rpt"/>
</dbReference>
<evidence type="ECO:0000256" key="8">
    <source>
        <dbReference type="SAM" id="MobiDB-lite"/>
    </source>
</evidence>
<comment type="similarity">
    <text evidence="1">Belongs to the TRIM/RBCC family.</text>
</comment>
<dbReference type="Gene3D" id="2.60.40.10">
    <property type="entry name" value="Immunoglobulins"/>
    <property type="match status" value="1"/>
</dbReference>
<accession>A0A2H1W5L3</accession>
<gene>
    <name evidence="10" type="ORF">SFRICE_005950</name>
</gene>
<evidence type="ECO:0000256" key="7">
    <source>
        <dbReference type="PROSITE-ProRule" id="PRU00087"/>
    </source>
</evidence>
<evidence type="ECO:0000313" key="10">
    <source>
        <dbReference type="EMBL" id="SOQ48132.1"/>
    </source>
</evidence>
<dbReference type="InterPro" id="IPR027370">
    <property type="entry name" value="Znf-RING_euk"/>
</dbReference>
<evidence type="ECO:0000256" key="5">
    <source>
        <dbReference type="ARBA" id="ARBA00022833"/>
    </source>
</evidence>
<evidence type="ECO:0000256" key="2">
    <source>
        <dbReference type="ARBA" id="ARBA00022723"/>
    </source>
</evidence>
<feature type="repeat" description="Filamin" evidence="7">
    <location>
        <begin position="465"/>
        <end position="589"/>
    </location>
</feature>
<dbReference type="EMBL" id="ODYU01006354">
    <property type="protein sequence ID" value="SOQ48132.1"/>
    <property type="molecule type" value="Genomic_DNA"/>
</dbReference>
<evidence type="ECO:0000256" key="3">
    <source>
        <dbReference type="ARBA" id="ARBA00022737"/>
    </source>
</evidence>
<sequence length="670" mass="73241">MEVDRILYIFGSFTRKKQDKRKSLEQQSLSAGNSPLHVKGPRRPVSQNLNVAPRTSAYSDGRKSKVKEWDCGICKKELVEPRLLGCLHNFCTRCLQGLHQEGEAEIWNEVDGGSVQLDPGGSRSGSGAGSAGSGYESDLRHSGSEGSWEQKQQHKYAILTRKVSGKSVQFLLCPTCGYETQLPLGGIAALPLNYVLLRKMAAVQDSEGINVLCDLCSSDNKAETRCNQCLVSICTSCGEAHGRQKSTARHSLQPLDPAPVKYCTQHPKADLSVYCATCQQVVCRDCCLVSHSGHALANASRAAAERARLLRDAADRAKLVPENVERATRNLSAHAYEIDCQAARVESEVQEWAVQYRRAVDAHTRTLCATAARARDRHQQRLDHKSKALEDRARHAVDAVRFAEELLAEGKEDELLSLSGPVLRRLERVTELQPLSEPPRLELRFAPRAPATHDPTIFGRLLAHAPDPDMCVVNTEGEDIKDGLVGQVVESATAEQEVLGLQDMRVDCEHEVTLELRDSNGERIWCGGEQVSGYFRRRDSSARPSMARVTDSTDGSYTLSITPRSPGAYLLAVTINNKPIKGSPFACCARAGAAHWGTFHCCAFCSSGGQRDAVCGCGGRMPGGYQGCGHGHPGWPGTRHWSCCGAARRAAACTRPRPTRPNTQLYQFSL</sequence>
<dbReference type="InterPro" id="IPR017868">
    <property type="entry name" value="Filamin/ABP280_repeat-like"/>
</dbReference>
<evidence type="ECO:0000256" key="1">
    <source>
        <dbReference type="ARBA" id="ARBA00008518"/>
    </source>
</evidence>
<keyword evidence="3" id="KW-0677">Repeat</keyword>
<keyword evidence="4 6" id="KW-0863">Zinc-finger</keyword>
<reference evidence="10" key="1">
    <citation type="submission" date="2016-07" db="EMBL/GenBank/DDBJ databases">
        <authorList>
            <person name="Bretaudeau A."/>
        </authorList>
    </citation>
    <scope>NUCLEOTIDE SEQUENCE</scope>
    <source>
        <strain evidence="10">Rice</strain>
        <tissue evidence="10">Whole body</tissue>
    </source>
</reference>
<dbReference type="InterPro" id="IPR000315">
    <property type="entry name" value="Znf_B-box"/>
</dbReference>
<feature type="region of interest" description="Disordered" evidence="8">
    <location>
        <begin position="21"/>
        <end position="58"/>
    </location>
</feature>
<dbReference type="Pfam" id="PF00630">
    <property type="entry name" value="Filamin"/>
    <property type="match status" value="1"/>
</dbReference>
<dbReference type="InterPro" id="IPR013083">
    <property type="entry name" value="Znf_RING/FYVE/PHD"/>
</dbReference>
<dbReference type="Pfam" id="PF00643">
    <property type="entry name" value="zf-B_box"/>
    <property type="match status" value="1"/>
</dbReference>
<dbReference type="CDD" id="cd16449">
    <property type="entry name" value="RING-HC"/>
    <property type="match status" value="1"/>
</dbReference>
<name>A0A2H1W5L3_SPOFR</name>